<gene>
    <name evidence="2" type="ORF">AY601_1974</name>
</gene>
<evidence type="ECO:0000313" key="2">
    <source>
        <dbReference type="EMBL" id="AMP98880.1"/>
    </source>
</evidence>
<evidence type="ECO:0000313" key="3">
    <source>
        <dbReference type="Proteomes" id="UP000071561"/>
    </source>
</evidence>
<keyword evidence="1" id="KW-0472">Membrane</keyword>
<reference evidence="2 3" key="1">
    <citation type="submission" date="2016-03" db="EMBL/GenBank/DDBJ databases">
        <title>Complete genome sequence of Pedobacter cryoconitis PAMC 27485.</title>
        <authorList>
            <person name="Lee J."/>
            <person name="Kim O.-S."/>
        </authorList>
    </citation>
    <scope>NUCLEOTIDE SEQUENCE [LARGE SCALE GENOMIC DNA]</scope>
    <source>
        <strain evidence="2 3">PAMC 27485</strain>
    </source>
</reference>
<name>A0A127VCD9_9SPHI</name>
<protein>
    <submittedName>
        <fullName evidence="2">Uncharacterized protein</fullName>
    </submittedName>
</protein>
<feature type="transmembrane region" description="Helical" evidence="1">
    <location>
        <begin position="21"/>
        <end position="46"/>
    </location>
</feature>
<dbReference type="KEGG" id="pcm:AY601_1974"/>
<organism evidence="2 3">
    <name type="scientific">Pedobacter cryoconitis</name>
    <dbReference type="NCBI Taxonomy" id="188932"/>
    <lineage>
        <taxon>Bacteria</taxon>
        <taxon>Pseudomonadati</taxon>
        <taxon>Bacteroidota</taxon>
        <taxon>Sphingobacteriia</taxon>
        <taxon>Sphingobacteriales</taxon>
        <taxon>Sphingobacteriaceae</taxon>
        <taxon>Pedobacter</taxon>
    </lineage>
</organism>
<keyword evidence="3" id="KW-1185">Reference proteome</keyword>
<dbReference type="Proteomes" id="UP000071561">
    <property type="component" value="Chromosome"/>
</dbReference>
<dbReference type="EMBL" id="CP014504">
    <property type="protein sequence ID" value="AMP98880.1"/>
    <property type="molecule type" value="Genomic_DNA"/>
</dbReference>
<sequence>MRMIKGLWIFYKKLIIPSLALSILLALFGASIVRISIGIGISYIIFTPVVHYFTYEVNNINEYYFYHNLGLSKLFLWVNTVITSLIIGVAFLCL</sequence>
<keyword evidence="1" id="KW-1133">Transmembrane helix</keyword>
<accession>A0A127VCD9</accession>
<feature type="transmembrane region" description="Helical" evidence="1">
    <location>
        <begin position="74"/>
        <end position="93"/>
    </location>
</feature>
<evidence type="ECO:0000256" key="1">
    <source>
        <dbReference type="SAM" id="Phobius"/>
    </source>
</evidence>
<keyword evidence="1" id="KW-0812">Transmembrane</keyword>
<proteinExistence type="predicted"/>
<dbReference type="PATRIC" id="fig|188932.3.peg.2064"/>
<dbReference type="AlphaFoldDB" id="A0A127VCD9"/>